<feature type="compositionally biased region" description="Gly residues" evidence="1">
    <location>
        <begin position="250"/>
        <end position="262"/>
    </location>
</feature>
<feature type="region of interest" description="Disordered" evidence="1">
    <location>
        <begin position="63"/>
        <end position="176"/>
    </location>
</feature>
<feature type="compositionally biased region" description="Polar residues" evidence="1">
    <location>
        <begin position="283"/>
        <end position="293"/>
    </location>
</feature>
<proteinExistence type="predicted"/>
<reference evidence="2" key="1">
    <citation type="submission" date="2014-08" db="EMBL/GenBank/DDBJ databases">
        <authorList>
            <person name="Sharma Rahul"/>
            <person name="Thines Marco"/>
        </authorList>
    </citation>
    <scope>NUCLEOTIDE SEQUENCE</scope>
</reference>
<feature type="compositionally biased region" description="Polar residues" evidence="1">
    <location>
        <begin position="63"/>
        <end position="78"/>
    </location>
</feature>
<evidence type="ECO:0000313" key="2">
    <source>
        <dbReference type="EMBL" id="CED82336.1"/>
    </source>
</evidence>
<accession>A0A0F7SLR8</accession>
<evidence type="ECO:0000256" key="1">
    <source>
        <dbReference type="SAM" id="MobiDB-lite"/>
    </source>
</evidence>
<feature type="compositionally biased region" description="Gly residues" evidence="1">
    <location>
        <begin position="124"/>
        <end position="133"/>
    </location>
</feature>
<dbReference type="EMBL" id="LN483124">
    <property type="protein sequence ID" value="CED82336.1"/>
    <property type="molecule type" value="Genomic_DNA"/>
</dbReference>
<dbReference type="AlphaFoldDB" id="A0A0F7SLR8"/>
<sequence length="293" mass="31244">MFGFLGLLLIVVGLIWLIRHSRQVNRFQAFWNQSASLPLGPADEPGAYEMKVNLSDVSLYDQPSASSYTSPTGGNRTSRIGVRPKYSVPQSTSRPASLYTPSRRTSIHISPNPSMTALPLNTLGGEGEGGGAPNAGRSTFAPVSPRYKVPKSPLSLPSAGSRPGEPYNDPVPPMPLMSRDNRMMLPPPLAMPAAHEGYSSGGLGSPTGDGPHFVKYHGPHNHQGPYTAPWMPQTFPRMPIVQPRVLSGPNGNGQAYGPGNGPDLGQSRSPLDQIQYGVANIGSPRSLTTQDRS</sequence>
<protein>
    <submittedName>
        <fullName evidence="2">Uncharacterized protein</fullName>
    </submittedName>
</protein>
<feature type="region of interest" description="Disordered" evidence="1">
    <location>
        <begin position="242"/>
        <end position="293"/>
    </location>
</feature>
<name>A0A0F7SLR8_PHARH</name>
<organism evidence="2">
    <name type="scientific">Phaffia rhodozyma</name>
    <name type="common">Yeast</name>
    <name type="synonym">Xanthophyllomyces dendrorhous</name>
    <dbReference type="NCBI Taxonomy" id="264483"/>
    <lineage>
        <taxon>Eukaryota</taxon>
        <taxon>Fungi</taxon>
        <taxon>Dikarya</taxon>
        <taxon>Basidiomycota</taxon>
        <taxon>Agaricomycotina</taxon>
        <taxon>Tremellomycetes</taxon>
        <taxon>Cystofilobasidiales</taxon>
        <taxon>Mrakiaceae</taxon>
        <taxon>Phaffia</taxon>
    </lineage>
</organism>
<feature type="compositionally biased region" description="Polar residues" evidence="1">
    <location>
        <begin position="88"/>
        <end position="115"/>
    </location>
</feature>